<dbReference type="PANTHER" id="PTHR46380:SF2">
    <property type="entry name" value="CYCLIN-D-BINDING MYB-LIKE TRANSCRIPTION FACTOR 1"/>
    <property type="match status" value="1"/>
</dbReference>
<evidence type="ECO:0000256" key="3">
    <source>
        <dbReference type="ARBA" id="ARBA00023242"/>
    </source>
</evidence>
<organism evidence="8 9">
    <name type="scientific">Chaetomium fimeti</name>
    <dbReference type="NCBI Taxonomy" id="1854472"/>
    <lineage>
        <taxon>Eukaryota</taxon>
        <taxon>Fungi</taxon>
        <taxon>Dikarya</taxon>
        <taxon>Ascomycota</taxon>
        <taxon>Pezizomycotina</taxon>
        <taxon>Sordariomycetes</taxon>
        <taxon>Sordariomycetidae</taxon>
        <taxon>Sordariales</taxon>
        <taxon>Chaetomiaceae</taxon>
        <taxon>Chaetomium</taxon>
    </lineage>
</organism>
<feature type="compositionally biased region" description="Basic and acidic residues" evidence="4">
    <location>
        <begin position="1016"/>
        <end position="1034"/>
    </location>
</feature>
<sequence>MGNESSRPEQPDGRSRSLSPLPRDDQLSLDNVDDWPHPPSTMPASFKAGDEGSGPPGARGSLAWRRRRRRSRGLSPESTRAPSPSSPPQDRIVNASQPVRSARAASPEHPPRPATQPTPSTRKRVRETYFEKKRKAELKEAAAAAHIIIDKREAELEDLKKRTRRSIAPSPFPLEDAEQSLDESASASDAEEAAPSERPSSSKQAGSTKKDKGNGKDAIRDAIREEDTAIADRSIPDDEPPPSTQPRGKRGRRDSNSKSRKKQKSRSSSLGLDEMEAGEASNELLGQSASNYPEVGARPDNTPASEDYESGYTGTTTHSQSAVLNEHLSDDGASPEPSRASAIGSQRSHSDSGYGEADGQGPLMLKPGMGMDNTNGSPRSGDDQHSTADGGASEDGDDGMSVMSEPQHSPVASDSDNYDGASASSSHNSEGPPVASDSDDDDEANTPSLHDPEDSPAASDPDNPGNTSAPSPHNPESASTRLDSSVKSSRHSAKRQAKLPFFPRQEEENVQAFAELPHEDATSPPQLRRSKRTRQPRPIEADAAAEDSEEEPSTGKSQYRSGPFSPAERDRITRAVERFREDEDLTQEEINQVIHDNPQASGRPIHRQLWATIQDACPLRPRRKLISWCRQHFHNWAGRGAWTQAQDDELADLIEKHGKKWSHIAGLINRYSGDVRDRWRNYLVCRETVKTDIWSEGEEERFRELVENSIDKIRQRIGEDSRKPPEELLNWLSISEAMGHTRSRLQCIQKWKRICESQPLADIVPTVLPSGNSWRLEKARDELQRITTSDKYRLMCTVRDSGVGTDTKINWKQIVNGTFHKRYERQTLVVTWGRLRTAVPDWEWMTTRDCARYLCEMYEREGNFGSAEDPGVENDAPVSTKKGRKGKKTHRLVSADDLASGSQDQLRAGSEPTSDTQLSPVADEENNFASAESRRKSDKKRRKAKSDTTQSQAAAETADEDVEMEDSMHAESHAKSAKTRPPYGEKEQSPELDTVARESSSPSVEAQASRTRRRERRESTAEETGAKEKGKESSSPKAASSKVAKRARRESLQNGDAEDLRSKKRKTTSLWSKSKANGASQSNGKSSSVVSSDMEDMEDIPATLPWSGSA</sequence>
<gene>
    <name evidence="8" type="ORF">B0H64DRAFT_411653</name>
</gene>
<dbReference type="Gene3D" id="1.10.10.60">
    <property type="entry name" value="Homeodomain-like"/>
    <property type="match status" value="2"/>
</dbReference>
<dbReference type="GO" id="GO:0005634">
    <property type="term" value="C:nucleus"/>
    <property type="evidence" value="ECO:0007669"/>
    <property type="project" value="UniProtKB-SubCell"/>
</dbReference>
<dbReference type="RefSeq" id="XP_062654117.1">
    <property type="nucleotide sequence ID" value="XM_062804868.1"/>
</dbReference>
<name>A0AAE0H5Y6_9PEZI</name>
<protein>
    <submittedName>
        <fullName evidence="8">Uncharacterized protein</fullName>
    </submittedName>
</protein>
<feature type="compositionally biased region" description="Acidic residues" evidence="4">
    <location>
        <begin position="543"/>
        <end position="552"/>
    </location>
</feature>
<dbReference type="Proteomes" id="UP001278766">
    <property type="component" value="Unassembled WGS sequence"/>
</dbReference>
<dbReference type="GeneID" id="87841816"/>
<dbReference type="InterPro" id="IPR007110">
    <property type="entry name" value="Ig-like_dom"/>
</dbReference>
<reference evidence="8" key="2">
    <citation type="submission" date="2023-06" db="EMBL/GenBank/DDBJ databases">
        <authorList>
            <consortium name="Lawrence Berkeley National Laboratory"/>
            <person name="Haridas S."/>
            <person name="Hensen N."/>
            <person name="Bonometti L."/>
            <person name="Westerberg I."/>
            <person name="Brannstrom I.O."/>
            <person name="Guillou S."/>
            <person name="Cros-Aarteil S."/>
            <person name="Calhoun S."/>
            <person name="Kuo A."/>
            <person name="Mondo S."/>
            <person name="Pangilinan J."/>
            <person name="Riley R."/>
            <person name="Labutti K."/>
            <person name="Andreopoulos B."/>
            <person name="Lipzen A."/>
            <person name="Chen C."/>
            <person name="Yanf M."/>
            <person name="Daum C."/>
            <person name="Ng V."/>
            <person name="Clum A."/>
            <person name="Steindorff A."/>
            <person name="Ohm R."/>
            <person name="Martin F."/>
            <person name="Silar P."/>
            <person name="Natvig D."/>
            <person name="Lalanne C."/>
            <person name="Gautier V."/>
            <person name="Ament-Velasquez S.L."/>
            <person name="Kruys A."/>
            <person name="Hutchinson M.I."/>
            <person name="Powell A.J."/>
            <person name="Barry K."/>
            <person name="Miller A.N."/>
            <person name="Grigoriev I.V."/>
            <person name="Debuchy R."/>
            <person name="Gladieux P."/>
            <person name="Thoren M.H."/>
            <person name="Johannesson H."/>
        </authorList>
    </citation>
    <scope>NUCLEOTIDE SEQUENCE</scope>
    <source>
        <strain evidence="8">CBS 168.71</strain>
    </source>
</reference>
<feature type="compositionally biased region" description="Basic residues" evidence="4">
    <location>
        <begin position="247"/>
        <end position="265"/>
    </location>
</feature>
<dbReference type="PROSITE" id="PS50090">
    <property type="entry name" value="MYB_LIKE"/>
    <property type="match status" value="2"/>
</dbReference>
<evidence type="ECO:0000259" key="7">
    <source>
        <dbReference type="PROSITE" id="PS51294"/>
    </source>
</evidence>
<dbReference type="GO" id="GO:0003700">
    <property type="term" value="F:DNA-binding transcription factor activity"/>
    <property type="evidence" value="ECO:0007669"/>
    <property type="project" value="TreeGrafter"/>
</dbReference>
<evidence type="ECO:0000313" key="9">
    <source>
        <dbReference type="Proteomes" id="UP001278766"/>
    </source>
</evidence>
<dbReference type="InterPro" id="IPR051651">
    <property type="entry name" value="DMTF1_DNA-bind_reg"/>
</dbReference>
<feature type="compositionally biased region" description="Low complexity" evidence="4">
    <location>
        <begin position="1076"/>
        <end position="1092"/>
    </location>
</feature>
<dbReference type="InterPro" id="IPR017930">
    <property type="entry name" value="Myb_dom"/>
</dbReference>
<feature type="region of interest" description="Disordered" evidence="4">
    <location>
        <begin position="864"/>
        <end position="1110"/>
    </location>
</feature>
<feature type="compositionally biased region" description="Basic and acidic residues" evidence="4">
    <location>
        <begin position="1"/>
        <end position="15"/>
    </location>
</feature>
<feature type="compositionally biased region" description="Basic residues" evidence="4">
    <location>
        <begin position="488"/>
        <end position="497"/>
    </location>
</feature>
<feature type="domain" description="Myb-like" evidence="5">
    <location>
        <begin position="639"/>
        <end position="683"/>
    </location>
</feature>
<keyword evidence="2" id="KW-0238">DNA-binding</keyword>
<feature type="compositionally biased region" description="Polar residues" evidence="4">
    <location>
        <begin position="312"/>
        <end position="323"/>
    </location>
</feature>
<dbReference type="AlphaFoldDB" id="A0AAE0H5Y6"/>
<dbReference type="PANTHER" id="PTHR46380">
    <property type="entry name" value="CYCLIN-D-BINDING MYB-LIKE TRANSCRIPTION FACTOR 1"/>
    <property type="match status" value="1"/>
</dbReference>
<dbReference type="SMART" id="SM00717">
    <property type="entry name" value="SANT"/>
    <property type="match status" value="3"/>
</dbReference>
<evidence type="ECO:0000313" key="8">
    <source>
        <dbReference type="EMBL" id="KAK3290603.1"/>
    </source>
</evidence>
<reference evidence="8" key="1">
    <citation type="journal article" date="2023" name="Mol. Phylogenet. Evol.">
        <title>Genome-scale phylogeny and comparative genomics of the fungal order Sordariales.</title>
        <authorList>
            <person name="Hensen N."/>
            <person name="Bonometti L."/>
            <person name="Westerberg I."/>
            <person name="Brannstrom I.O."/>
            <person name="Guillou S."/>
            <person name="Cros-Aarteil S."/>
            <person name="Calhoun S."/>
            <person name="Haridas S."/>
            <person name="Kuo A."/>
            <person name="Mondo S."/>
            <person name="Pangilinan J."/>
            <person name="Riley R."/>
            <person name="LaButti K."/>
            <person name="Andreopoulos B."/>
            <person name="Lipzen A."/>
            <person name="Chen C."/>
            <person name="Yan M."/>
            <person name="Daum C."/>
            <person name="Ng V."/>
            <person name="Clum A."/>
            <person name="Steindorff A."/>
            <person name="Ohm R.A."/>
            <person name="Martin F."/>
            <person name="Silar P."/>
            <person name="Natvig D.O."/>
            <person name="Lalanne C."/>
            <person name="Gautier V."/>
            <person name="Ament-Velasquez S.L."/>
            <person name="Kruys A."/>
            <person name="Hutchinson M.I."/>
            <person name="Powell A.J."/>
            <person name="Barry K."/>
            <person name="Miller A.N."/>
            <person name="Grigoriev I.V."/>
            <person name="Debuchy R."/>
            <person name="Gladieux P."/>
            <person name="Hiltunen Thoren M."/>
            <person name="Johannesson H."/>
        </authorList>
    </citation>
    <scope>NUCLEOTIDE SEQUENCE</scope>
    <source>
        <strain evidence="8">CBS 168.71</strain>
    </source>
</reference>
<dbReference type="SUPFAM" id="SSF46689">
    <property type="entry name" value="Homeodomain-like"/>
    <property type="match status" value="2"/>
</dbReference>
<feature type="region of interest" description="Disordered" evidence="4">
    <location>
        <begin position="1"/>
        <end position="570"/>
    </location>
</feature>
<evidence type="ECO:0000259" key="5">
    <source>
        <dbReference type="PROSITE" id="PS50090"/>
    </source>
</evidence>
<dbReference type="GO" id="GO:0000976">
    <property type="term" value="F:transcription cis-regulatory region binding"/>
    <property type="evidence" value="ECO:0007669"/>
    <property type="project" value="TreeGrafter"/>
</dbReference>
<dbReference type="Pfam" id="PF13921">
    <property type="entry name" value="Myb_DNA-bind_6"/>
    <property type="match status" value="1"/>
</dbReference>
<feature type="compositionally biased region" description="Basic and acidic residues" evidence="4">
    <location>
        <begin position="148"/>
        <end position="160"/>
    </location>
</feature>
<feature type="domain" description="Ig-like" evidence="6">
    <location>
        <begin position="765"/>
        <end position="879"/>
    </location>
</feature>
<feature type="compositionally biased region" description="Polar residues" evidence="4">
    <location>
        <begin position="465"/>
        <end position="487"/>
    </location>
</feature>
<feature type="domain" description="Myb-like" evidence="5">
    <location>
        <begin position="686"/>
        <end position="755"/>
    </location>
</feature>
<evidence type="ECO:0000256" key="1">
    <source>
        <dbReference type="ARBA" id="ARBA00004123"/>
    </source>
</evidence>
<keyword evidence="9" id="KW-1185">Reference proteome</keyword>
<feature type="compositionally biased region" description="Basic and acidic residues" evidence="4">
    <location>
        <begin position="208"/>
        <end position="227"/>
    </location>
</feature>
<dbReference type="InterPro" id="IPR009057">
    <property type="entry name" value="Homeodomain-like_sf"/>
</dbReference>
<dbReference type="EMBL" id="JAUEPN010000012">
    <property type="protein sequence ID" value="KAK3290603.1"/>
    <property type="molecule type" value="Genomic_DNA"/>
</dbReference>
<comment type="caution">
    <text evidence="8">The sequence shown here is derived from an EMBL/GenBank/DDBJ whole genome shotgun (WGS) entry which is preliminary data.</text>
</comment>
<proteinExistence type="predicted"/>
<feature type="compositionally biased region" description="Polar residues" evidence="4">
    <location>
        <begin position="404"/>
        <end position="415"/>
    </location>
</feature>
<feature type="domain" description="HTH myb-type" evidence="7">
    <location>
        <begin position="639"/>
        <end position="687"/>
    </location>
</feature>
<evidence type="ECO:0000256" key="2">
    <source>
        <dbReference type="ARBA" id="ARBA00023125"/>
    </source>
</evidence>
<feature type="compositionally biased region" description="Polar residues" evidence="4">
    <location>
        <begin position="900"/>
        <end position="919"/>
    </location>
</feature>
<dbReference type="PROSITE" id="PS51294">
    <property type="entry name" value="HTH_MYB"/>
    <property type="match status" value="1"/>
</dbReference>
<dbReference type="PROSITE" id="PS50835">
    <property type="entry name" value="IG_LIKE"/>
    <property type="match status" value="1"/>
</dbReference>
<keyword evidence="3" id="KW-0539">Nucleus</keyword>
<accession>A0AAE0H5Y6</accession>
<feature type="compositionally biased region" description="Basic residues" evidence="4">
    <location>
        <begin position="881"/>
        <end position="891"/>
    </location>
</feature>
<dbReference type="CDD" id="cd00167">
    <property type="entry name" value="SANT"/>
    <property type="match status" value="2"/>
</dbReference>
<feature type="compositionally biased region" description="Low complexity" evidence="4">
    <location>
        <begin position="455"/>
        <end position="464"/>
    </location>
</feature>
<evidence type="ECO:0000256" key="4">
    <source>
        <dbReference type="SAM" id="MobiDB-lite"/>
    </source>
</evidence>
<comment type="subcellular location">
    <subcellularLocation>
        <location evidence="1">Nucleus</location>
    </subcellularLocation>
</comment>
<evidence type="ECO:0000259" key="6">
    <source>
        <dbReference type="PROSITE" id="PS50835"/>
    </source>
</evidence>
<dbReference type="InterPro" id="IPR001005">
    <property type="entry name" value="SANT/Myb"/>
</dbReference>